<dbReference type="GO" id="GO:0097730">
    <property type="term" value="C:non-motile cilium"/>
    <property type="evidence" value="ECO:0007669"/>
    <property type="project" value="TreeGrafter"/>
</dbReference>
<organism evidence="2">
    <name type="scientific">Marsilea vestita</name>
    <name type="common">Hairy water-clover</name>
    <dbReference type="NCBI Taxonomy" id="59764"/>
    <lineage>
        <taxon>Eukaryota</taxon>
        <taxon>Viridiplantae</taxon>
        <taxon>Streptophyta</taxon>
        <taxon>Embryophyta</taxon>
        <taxon>Tracheophyta</taxon>
        <taxon>Polypodiopsida</taxon>
        <taxon>Polypodiidae</taxon>
        <taxon>Salviniales</taxon>
        <taxon>Marsileaceae</taxon>
        <taxon>Marsilea</taxon>
    </lineage>
</organism>
<protein>
    <submittedName>
        <fullName evidence="2">Intraflagellar transport protein 88-like protein</fullName>
    </submittedName>
</protein>
<feature type="repeat" description="TPR" evidence="1">
    <location>
        <begin position="316"/>
        <end position="349"/>
    </location>
</feature>
<dbReference type="GO" id="GO:0097546">
    <property type="term" value="C:ciliary base"/>
    <property type="evidence" value="ECO:0007669"/>
    <property type="project" value="TreeGrafter"/>
</dbReference>
<accession>I6XPH2</accession>
<dbReference type="GO" id="GO:0019894">
    <property type="term" value="F:kinesin binding"/>
    <property type="evidence" value="ECO:0007669"/>
    <property type="project" value="TreeGrafter"/>
</dbReference>
<dbReference type="PANTHER" id="PTHR44117">
    <property type="entry name" value="INTRAFLAGELLAR TRANSPORT PROTEIN 88 HOMOLOG"/>
    <property type="match status" value="1"/>
</dbReference>
<dbReference type="GO" id="GO:1905515">
    <property type="term" value="P:non-motile cilium assembly"/>
    <property type="evidence" value="ECO:0007669"/>
    <property type="project" value="TreeGrafter"/>
</dbReference>
<dbReference type="GO" id="GO:0042073">
    <property type="term" value="P:intraciliary transport"/>
    <property type="evidence" value="ECO:0007669"/>
    <property type="project" value="TreeGrafter"/>
</dbReference>
<dbReference type="Pfam" id="PF12895">
    <property type="entry name" value="ANAPC3"/>
    <property type="match status" value="1"/>
</dbReference>
<dbReference type="AlphaFoldDB" id="I6XPH2"/>
<reference evidence="2" key="1">
    <citation type="submission" date="2012-06" db="EMBL/GenBank/DDBJ databases">
        <authorList>
            <person name="Boothby T.C."/>
            <person name="Wolniak S.M."/>
        </authorList>
    </citation>
    <scope>NUCLEOTIDE SEQUENCE</scope>
</reference>
<sequence length="486" mass="55900">MEIKYDHQSGYNLIVCYYIVGNTEKMKSCFMKMLHVRHYDPEVDDDMDDESSTLMKNDRLRTELLSRQTQAHKYIFNAARIIAPAICSNFADGYDWIINVLKDQQYVNLAHELEMDKAVQYLHRKNFAQATCILKTFEKKERDLKTCAATNLSFLYFLEGKVDNAREYAELALSANNQNPSAIVNLGNCLFLKGDVEVSGSLYQRALDLDGKCLQASYNLGLVQKKLNFFPEALAIFRDLSKKLPNNVEVLYQIGHLSDLMGNTQQAIQWLEIVIARSMHDAGVLAFLGTLFKKCNDETKAHYYFNESHRVHPVNIDIITTLGGFYVEHELHEKAIPIFDLASRIQPNEVKWQLLVAYCYRRIGSYSAAIAKHKEILVHHPNNLECLRYLVNMCTSLGKKDGIEEYEARLHKLENEGYKDSSSLLKPIDLNKMHQTKTLFENMSLDIVKSTVDSYSSQALQKIIPKTCTKRQRVQDDWELVDQLLP</sequence>
<name>I6XPH2_MARVE</name>
<keyword evidence="2" id="KW-0966">Cell projection</keyword>
<dbReference type="SUPFAM" id="SSF81901">
    <property type="entry name" value="HCP-like"/>
    <property type="match status" value="1"/>
</dbReference>
<dbReference type="GO" id="GO:0005814">
    <property type="term" value="C:centriole"/>
    <property type="evidence" value="ECO:0007669"/>
    <property type="project" value="TreeGrafter"/>
</dbReference>
<keyword evidence="1" id="KW-0802">TPR repeat</keyword>
<dbReference type="PANTHER" id="PTHR44117:SF1">
    <property type="entry name" value="INTRAFLAGELLAR TRANSPORT PROTEIN 88 HOMOLOG"/>
    <property type="match status" value="1"/>
</dbReference>
<keyword evidence="2" id="KW-0282">Flagellum</keyword>
<dbReference type="PROSITE" id="PS50005">
    <property type="entry name" value="TPR"/>
    <property type="match status" value="1"/>
</dbReference>
<evidence type="ECO:0000313" key="2">
    <source>
        <dbReference type="EMBL" id="AFN42835.1"/>
    </source>
</evidence>
<proteinExistence type="evidence at transcript level"/>
<dbReference type="GO" id="GO:0036064">
    <property type="term" value="C:ciliary basal body"/>
    <property type="evidence" value="ECO:0007669"/>
    <property type="project" value="TreeGrafter"/>
</dbReference>
<dbReference type="InterPro" id="IPR019734">
    <property type="entry name" value="TPR_rpt"/>
</dbReference>
<dbReference type="Gene3D" id="1.25.40.10">
    <property type="entry name" value="Tetratricopeptide repeat domain"/>
    <property type="match status" value="1"/>
</dbReference>
<evidence type="ECO:0000256" key="1">
    <source>
        <dbReference type="PROSITE-ProRule" id="PRU00339"/>
    </source>
</evidence>
<keyword evidence="2" id="KW-0969">Cilium</keyword>
<dbReference type="SMART" id="SM00028">
    <property type="entry name" value="TPR"/>
    <property type="match status" value="7"/>
</dbReference>
<dbReference type="EMBL" id="JX126945">
    <property type="protein sequence ID" value="AFN42835.1"/>
    <property type="molecule type" value="mRNA"/>
</dbReference>
<dbReference type="InterPro" id="IPR011990">
    <property type="entry name" value="TPR-like_helical_dom_sf"/>
</dbReference>